<organism evidence="1 2">
    <name type="scientific">Anaerovibrio lipolyticus</name>
    <dbReference type="NCBI Taxonomy" id="82374"/>
    <lineage>
        <taxon>Bacteria</taxon>
        <taxon>Bacillati</taxon>
        <taxon>Bacillota</taxon>
        <taxon>Negativicutes</taxon>
        <taxon>Selenomonadales</taxon>
        <taxon>Selenomonadaceae</taxon>
        <taxon>Anaerovibrio</taxon>
    </lineage>
</organism>
<protein>
    <submittedName>
        <fullName evidence="1">Uncharacterized protein</fullName>
    </submittedName>
</protein>
<accession>A0A0B2K0B3</accession>
<dbReference type="RefSeq" id="WP_039209670.1">
    <property type="nucleotide sequence ID" value="NZ_JSCE01000181.1"/>
</dbReference>
<keyword evidence="2" id="KW-1185">Reference proteome</keyword>
<proteinExistence type="predicted"/>
<sequence>MKFPDWSKPKTILQSSMQLGEKSATIEEDGFILASAYGEQSGTFIYLNNFLIADGGDYSSADQADIFLPVRKGDIVKTVAFKEKLNHTSSYIIFLPFK</sequence>
<gene>
    <name evidence="1" type="ORF">NZ47_09340</name>
</gene>
<reference evidence="1 2" key="1">
    <citation type="journal article" date="2013" name="PLoS ONE">
        <title>Identification and characterization of three novel lipases belonging to families II and V from Anaerovibrio lipolyticus 5ST.</title>
        <authorList>
            <person name="Prive F."/>
            <person name="Kaderbhai N.N."/>
            <person name="Girdwood S."/>
            <person name="Worgan H.J."/>
            <person name="Pinloche E."/>
            <person name="Scollan N.D."/>
            <person name="Huws S.A."/>
            <person name="Newbold C.J."/>
        </authorList>
    </citation>
    <scope>NUCLEOTIDE SEQUENCE [LARGE SCALE GENOMIC DNA]</scope>
    <source>
        <strain evidence="1 2">5S</strain>
    </source>
</reference>
<evidence type="ECO:0000313" key="1">
    <source>
        <dbReference type="EMBL" id="KHM51647.1"/>
    </source>
</evidence>
<comment type="caution">
    <text evidence="1">The sequence shown here is derived from an EMBL/GenBank/DDBJ whole genome shotgun (WGS) entry which is preliminary data.</text>
</comment>
<name>A0A0B2K0B3_9FIRM</name>
<dbReference type="AlphaFoldDB" id="A0A0B2K0B3"/>
<dbReference type="Proteomes" id="UP000030993">
    <property type="component" value="Unassembled WGS sequence"/>
</dbReference>
<evidence type="ECO:0000313" key="2">
    <source>
        <dbReference type="Proteomes" id="UP000030993"/>
    </source>
</evidence>
<dbReference type="EMBL" id="JSCE01000181">
    <property type="protein sequence ID" value="KHM51647.1"/>
    <property type="molecule type" value="Genomic_DNA"/>
</dbReference>